<dbReference type="InterPro" id="IPR011762">
    <property type="entry name" value="COA_CT_N"/>
</dbReference>
<accession>A0A1I2V9J4</accession>
<dbReference type="SUPFAM" id="SSF52096">
    <property type="entry name" value="ClpP/crotonase"/>
    <property type="match status" value="2"/>
</dbReference>
<evidence type="ECO:0000259" key="1">
    <source>
        <dbReference type="PROSITE" id="PS50980"/>
    </source>
</evidence>
<dbReference type="RefSeq" id="WP_092101681.1">
    <property type="nucleotide sequence ID" value="NZ_FOOT01000004.1"/>
</dbReference>
<dbReference type="PANTHER" id="PTHR22855:SF13">
    <property type="entry name" value="METHYLCROTONOYL-COA CARBOXYLASE BETA CHAIN, MITOCHONDRIAL"/>
    <property type="match status" value="1"/>
</dbReference>
<dbReference type="Proteomes" id="UP000198724">
    <property type="component" value="Unassembled WGS sequence"/>
</dbReference>
<proteinExistence type="predicted"/>
<evidence type="ECO:0000259" key="2">
    <source>
        <dbReference type="PROSITE" id="PS50989"/>
    </source>
</evidence>
<dbReference type="PROSITE" id="PS50989">
    <property type="entry name" value="COA_CT_CTER"/>
    <property type="match status" value="1"/>
</dbReference>
<dbReference type="GO" id="GO:1905202">
    <property type="term" value="C:methylcrotonoyl-CoA carboxylase complex"/>
    <property type="evidence" value="ECO:0007669"/>
    <property type="project" value="TreeGrafter"/>
</dbReference>
<dbReference type="GO" id="GO:0004485">
    <property type="term" value="F:methylcrotonoyl-CoA carboxylase activity"/>
    <property type="evidence" value="ECO:0007669"/>
    <property type="project" value="TreeGrafter"/>
</dbReference>
<keyword evidence="4" id="KW-1185">Reference proteome</keyword>
<reference evidence="4" key="1">
    <citation type="submission" date="2016-10" db="EMBL/GenBank/DDBJ databases">
        <authorList>
            <person name="Varghese N."/>
            <person name="Submissions S."/>
        </authorList>
    </citation>
    <scope>NUCLEOTIDE SEQUENCE [LARGE SCALE GENOMIC DNA]</scope>
    <source>
        <strain evidence="4">LP51</strain>
    </source>
</reference>
<keyword evidence="3" id="KW-0808">Transferase</keyword>
<dbReference type="PROSITE" id="PS50980">
    <property type="entry name" value="COA_CT_NTER"/>
    <property type="match status" value="1"/>
</dbReference>
<protein>
    <submittedName>
        <fullName evidence="3">Acetyl-CoA carboxylase, carboxyltransferase component</fullName>
    </submittedName>
</protein>
<dbReference type="InterPro" id="IPR045190">
    <property type="entry name" value="MCCB/AccD1-like"/>
</dbReference>
<dbReference type="PANTHER" id="PTHR22855">
    <property type="entry name" value="ACETYL, PROPIONYL, PYRUVATE, AND GLUTACONYL CARBOXYLASE-RELATED"/>
    <property type="match status" value="1"/>
</dbReference>
<organism evidence="3 4">
    <name type="scientific">Pontibacter chinhatensis</name>
    <dbReference type="NCBI Taxonomy" id="1436961"/>
    <lineage>
        <taxon>Bacteria</taxon>
        <taxon>Pseudomonadati</taxon>
        <taxon>Bacteroidota</taxon>
        <taxon>Cytophagia</taxon>
        <taxon>Cytophagales</taxon>
        <taxon>Hymenobacteraceae</taxon>
        <taxon>Pontibacter</taxon>
    </lineage>
</organism>
<evidence type="ECO:0000313" key="3">
    <source>
        <dbReference type="EMBL" id="SFG84857.1"/>
    </source>
</evidence>
<evidence type="ECO:0000313" key="4">
    <source>
        <dbReference type="Proteomes" id="UP000198724"/>
    </source>
</evidence>
<dbReference type="InterPro" id="IPR029045">
    <property type="entry name" value="ClpP/crotonase-like_dom_sf"/>
</dbReference>
<dbReference type="AlphaFoldDB" id="A0A1I2V9J4"/>
<dbReference type="Pfam" id="PF01039">
    <property type="entry name" value="Carboxyl_trans"/>
    <property type="match status" value="1"/>
</dbReference>
<sequence length="542" mass="59036">MDIEFNKNEDSLKQQVFQLQSKLKKVYLGGGQKRIEKEHQKGKMTARERIAYLLDEGSEFLEIGAFAGEGMYEEEGGCPSGGVVTGIGYIKGRQCVVVANDATVKAGAWFPITAKKNLRAQEISIGNRLPIVYLVDSAGVFLPMQNEIFPDKEHFGRMFRNNAVMSSMGIVQIAAIMGSCVAGGAYLPIMSDEALIVEGTGSVFLAGSYLVKSAIGESIDNETLGGATTHCEISGVTDYKCKDDKEALDHIRTIFDKLGDNPKAGFSRVEPAAPKLNPQEIYGILPADRVKPYDMMDIILRLVDNSEFEPYKDLYGQTLICGLARIDGWAVGIVANQRKIVKSKKGEMQMGGVIYSDSADKAARFIMNCNQKKIPLLFLQDVSGFMVGSKAEHGGIIKDGAKMVNAMANSVVPKFTILIGNSYGAGNYAMCGKAYDPRLIYSWPTAQLAVMSGAAAANTLLQIQVSAMKAKGEEITPEAEQELLERITNKYNEELSPYYAAARLWVDGIIDPLETRKVISMGIEAANHAPIEKPYNVGVIQT</sequence>
<dbReference type="FunFam" id="3.90.226.10:FF:000046">
    <property type="entry name" value="Geranyl-CoA carboxylase beta subunit"/>
    <property type="match status" value="1"/>
</dbReference>
<feature type="domain" description="CoA carboxyltransferase N-terminal" evidence="1">
    <location>
        <begin position="12"/>
        <end position="270"/>
    </location>
</feature>
<name>A0A1I2V9J4_9BACT</name>
<dbReference type="GO" id="GO:0016740">
    <property type="term" value="F:transferase activity"/>
    <property type="evidence" value="ECO:0007669"/>
    <property type="project" value="UniProtKB-KW"/>
</dbReference>
<dbReference type="STRING" id="1436961.SAMN05421739_10460"/>
<dbReference type="FunFam" id="3.90.226.10:FF:000004">
    <property type="entry name" value="Methylcrotonoyl-CoA carboxylase beta chain"/>
    <property type="match status" value="1"/>
</dbReference>
<dbReference type="EMBL" id="FOOT01000004">
    <property type="protein sequence ID" value="SFG84857.1"/>
    <property type="molecule type" value="Genomic_DNA"/>
</dbReference>
<dbReference type="InterPro" id="IPR011763">
    <property type="entry name" value="COA_CT_C"/>
</dbReference>
<feature type="domain" description="CoA carboxyltransferase C-terminal" evidence="2">
    <location>
        <begin position="268"/>
        <end position="533"/>
    </location>
</feature>
<dbReference type="GO" id="GO:0006552">
    <property type="term" value="P:L-leucine catabolic process"/>
    <property type="evidence" value="ECO:0007669"/>
    <property type="project" value="TreeGrafter"/>
</dbReference>
<gene>
    <name evidence="3" type="ORF">SAMN05421739_10460</name>
</gene>
<dbReference type="InterPro" id="IPR034733">
    <property type="entry name" value="AcCoA_carboxyl_beta"/>
</dbReference>
<dbReference type="Gene3D" id="3.90.226.10">
    <property type="entry name" value="2-enoyl-CoA Hydratase, Chain A, domain 1"/>
    <property type="match status" value="2"/>
</dbReference>
<dbReference type="OrthoDB" id="9803706at2"/>